<dbReference type="PIRSF" id="PIRSF001467">
    <property type="entry name" value="Peptidylpro_ismrse"/>
    <property type="match status" value="1"/>
</dbReference>
<dbReference type="Gene3D" id="2.40.100.10">
    <property type="entry name" value="Cyclophilin-like"/>
    <property type="match status" value="1"/>
</dbReference>
<dbReference type="PROSITE" id="PS50072">
    <property type="entry name" value="CSA_PPIASE_2"/>
    <property type="match status" value="1"/>
</dbReference>
<dbReference type="OrthoDB" id="9807797at2"/>
<dbReference type="InterPro" id="IPR024936">
    <property type="entry name" value="Cyclophilin-type_PPIase"/>
</dbReference>
<dbReference type="PANTHER" id="PTHR45625:SF4">
    <property type="entry name" value="PEPTIDYLPROLYL ISOMERASE DOMAIN AND WD REPEAT-CONTAINING PROTEIN 1"/>
    <property type="match status" value="1"/>
</dbReference>
<evidence type="ECO:0000256" key="4">
    <source>
        <dbReference type="ARBA" id="ARBA00023235"/>
    </source>
</evidence>
<keyword evidence="3 5" id="KW-0697">Rotamase</keyword>
<accession>A0A316TY28</accession>
<keyword evidence="8" id="KW-1185">Reference proteome</keyword>
<feature type="domain" description="PPIase cyclophilin-type" evidence="6">
    <location>
        <begin position="10"/>
        <end position="132"/>
    </location>
</feature>
<dbReference type="EMBL" id="QGGB01000003">
    <property type="protein sequence ID" value="PWN07634.1"/>
    <property type="molecule type" value="Genomic_DNA"/>
</dbReference>
<protein>
    <recommendedName>
        <fullName evidence="5">Peptidyl-prolyl cis-trans isomerase</fullName>
        <shortName evidence="5">PPIase</shortName>
        <ecNumber evidence="5">5.2.1.8</ecNumber>
    </recommendedName>
</protein>
<evidence type="ECO:0000256" key="5">
    <source>
        <dbReference type="RuleBase" id="RU363019"/>
    </source>
</evidence>
<dbReference type="InterPro" id="IPR002130">
    <property type="entry name" value="Cyclophilin-type_PPIase_dom"/>
</dbReference>
<dbReference type="GO" id="GO:0006457">
    <property type="term" value="P:protein folding"/>
    <property type="evidence" value="ECO:0007669"/>
    <property type="project" value="InterPro"/>
</dbReference>
<dbReference type="GO" id="GO:0003755">
    <property type="term" value="F:peptidyl-prolyl cis-trans isomerase activity"/>
    <property type="evidence" value="ECO:0007669"/>
    <property type="project" value="UniProtKB-UniRule"/>
</dbReference>
<sequence length="145" mass="16239">MGTQPHWILETEKGTIDVRMDPLSAPFTVSSIDSLTRTGLYDGVAFHRVVRNFVIQGGDYDRRDGFGGPDYRIPSEPSFDHYLRGSAGIASSGTDTEGSQFFFMHERAPHLDGNYTRFGEVVRGMDVVDRIQVGDKIIRARISIR</sequence>
<dbReference type="SUPFAM" id="SSF50891">
    <property type="entry name" value="Cyclophilin-like"/>
    <property type="match status" value="1"/>
</dbReference>
<dbReference type="PRINTS" id="PR00153">
    <property type="entry name" value="CSAPPISMRASE"/>
</dbReference>
<dbReference type="AlphaFoldDB" id="A0A316TY28"/>
<dbReference type="InterPro" id="IPR029000">
    <property type="entry name" value="Cyclophilin-like_dom_sf"/>
</dbReference>
<dbReference type="CDD" id="cd00317">
    <property type="entry name" value="cyclophilin"/>
    <property type="match status" value="1"/>
</dbReference>
<reference evidence="7 8" key="1">
    <citation type="submission" date="2018-05" db="EMBL/GenBank/DDBJ databases">
        <title>Rhodohalobacter halophilus gen. nov., sp. nov., a moderately halophilic member of the family Balneolaceae.</title>
        <authorList>
            <person name="Liu Z.-W."/>
        </authorList>
    </citation>
    <scope>NUCLEOTIDE SEQUENCE [LARGE SCALE GENOMIC DNA]</scope>
    <source>
        <strain evidence="7 8">8A47</strain>
    </source>
</reference>
<name>A0A316TY28_9BACT</name>
<comment type="similarity">
    <text evidence="2 5">Belongs to the cyclophilin-type PPIase family.</text>
</comment>
<evidence type="ECO:0000313" key="8">
    <source>
        <dbReference type="Proteomes" id="UP000245533"/>
    </source>
</evidence>
<evidence type="ECO:0000256" key="2">
    <source>
        <dbReference type="ARBA" id="ARBA00007365"/>
    </source>
</evidence>
<dbReference type="InterPro" id="IPR020892">
    <property type="entry name" value="Cyclophilin-type_PPIase_CS"/>
</dbReference>
<gene>
    <name evidence="7" type="ORF">DDZ15_03340</name>
</gene>
<comment type="catalytic activity">
    <reaction evidence="5">
        <text>[protein]-peptidylproline (omega=180) = [protein]-peptidylproline (omega=0)</text>
        <dbReference type="Rhea" id="RHEA:16237"/>
        <dbReference type="Rhea" id="RHEA-COMP:10747"/>
        <dbReference type="Rhea" id="RHEA-COMP:10748"/>
        <dbReference type="ChEBI" id="CHEBI:83833"/>
        <dbReference type="ChEBI" id="CHEBI:83834"/>
        <dbReference type="EC" id="5.2.1.8"/>
    </reaction>
</comment>
<comment type="function">
    <text evidence="1 5">PPIases accelerate the folding of proteins. It catalyzes the cis-trans isomerization of proline imidic peptide bonds in oligopeptides.</text>
</comment>
<dbReference type="InterPro" id="IPR044666">
    <property type="entry name" value="Cyclophilin_A-like"/>
</dbReference>
<comment type="caution">
    <text evidence="7">The sequence shown here is derived from an EMBL/GenBank/DDBJ whole genome shotgun (WGS) entry which is preliminary data.</text>
</comment>
<dbReference type="Proteomes" id="UP000245533">
    <property type="component" value="Unassembled WGS sequence"/>
</dbReference>
<proteinExistence type="inferred from homology"/>
<organism evidence="7 8">
    <name type="scientific">Rhodohalobacter mucosus</name>
    <dbReference type="NCBI Taxonomy" id="2079485"/>
    <lineage>
        <taxon>Bacteria</taxon>
        <taxon>Pseudomonadati</taxon>
        <taxon>Balneolota</taxon>
        <taxon>Balneolia</taxon>
        <taxon>Balneolales</taxon>
        <taxon>Balneolaceae</taxon>
        <taxon>Rhodohalobacter</taxon>
    </lineage>
</organism>
<dbReference type="PANTHER" id="PTHR45625">
    <property type="entry name" value="PEPTIDYL-PROLYL CIS-TRANS ISOMERASE-RELATED"/>
    <property type="match status" value="1"/>
</dbReference>
<dbReference type="EC" id="5.2.1.8" evidence="5"/>
<dbReference type="Pfam" id="PF00160">
    <property type="entry name" value="Pro_isomerase"/>
    <property type="match status" value="1"/>
</dbReference>
<evidence type="ECO:0000256" key="3">
    <source>
        <dbReference type="ARBA" id="ARBA00023110"/>
    </source>
</evidence>
<evidence type="ECO:0000256" key="1">
    <source>
        <dbReference type="ARBA" id="ARBA00002388"/>
    </source>
</evidence>
<evidence type="ECO:0000313" key="7">
    <source>
        <dbReference type="EMBL" id="PWN07634.1"/>
    </source>
</evidence>
<dbReference type="PROSITE" id="PS00170">
    <property type="entry name" value="CSA_PPIASE_1"/>
    <property type="match status" value="1"/>
</dbReference>
<keyword evidence="4 5" id="KW-0413">Isomerase</keyword>
<evidence type="ECO:0000259" key="6">
    <source>
        <dbReference type="PROSITE" id="PS50072"/>
    </source>
</evidence>